<dbReference type="SUPFAM" id="SSF50610">
    <property type="entry name" value="mu transposase, C-terminal domain"/>
    <property type="match status" value="1"/>
</dbReference>
<feature type="domain" description="Integrase catalytic" evidence="1">
    <location>
        <begin position="244"/>
        <end position="460"/>
    </location>
</feature>
<evidence type="ECO:0000313" key="3">
    <source>
        <dbReference type="EMBL" id="HEB45156.1"/>
    </source>
</evidence>
<dbReference type="InterPro" id="IPR036388">
    <property type="entry name" value="WH-like_DNA-bd_sf"/>
</dbReference>
<dbReference type="Gene3D" id="1.10.10.10">
    <property type="entry name" value="Winged helix-like DNA-binding domain superfamily/Winged helix DNA-binding domain"/>
    <property type="match status" value="1"/>
</dbReference>
<dbReference type="SUPFAM" id="SSF46689">
    <property type="entry name" value="Homeodomain-like"/>
    <property type="match status" value="2"/>
</dbReference>
<dbReference type="PROSITE" id="PS50994">
    <property type="entry name" value="INTEGRASE"/>
    <property type="match status" value="1"/>
</dbReference>
<dbReference type="Pfam" id="PF02914">
    <property type="entry name" value="DDE_2"/>
    <property type="match status" value="1"/>
</dbReference>
<dbReference type="GO" id="GO:0015074">
    <property type="term" value="P:DNA integration"/>
    <property type="evidence" value="ECO:0007669"/>
    <property type="project" value="InterPro"/>
</dbReference>
<dbReference type="GO" id="GO:0006313">
    <property type="term" value="P:DNA transposition"/>
    <property type="evidence" value="ECO:0007669"/>
    <property type="project" value="InterPro"/>
</dbReference>
<sequence length="653" mass="73696">MKEWFSVKELVEAKLPGVPVDAKHFDRFVAREGLRADLRYFRRQTAPNGGVYYEYHLSSLPDAARQKLAFMMEAQAPKTDRSKTAWAIYERLTTVQKAQCERRLKVLLAVETMIRDGATSAQAMAAIKQRFGVSRSTYHEWRALTEGHARQDWEAALAPSTSKKALGVVTETAEVHPMAWDVLVSDYLRPEGSAFSACYRRMKAVAEAHGWAPIPHERTLRRHMDLKIPKAVQILSRKGKEEARKLIPAQQRSVSHLHAMQYVNTDGHKLDLHVQFEDGRQGRLYLVGTQCLYSRKILSWVLTEAETWEAVRTVIGNMVEQHGIPERLYMDNGKAFASKKISGGAKSRHRFKITEDEVAGLLQTLGIDGRFVKPRRGQSKPVERAWGDLAENISKHPDMAGAYTGRSTQHKPENYGQRAIPVAELEAHVARQVAEHNARPDRKTETAKGRSFDQVFEASMETHGQFVRFASPAQRSLWMLAAEQVTARKPDGAIHLFGNRYHQQFLNQWIGRKVTVRFDPADLHGAIKVYDPEGRFIGEADCVAKVGFDCQAAARERARAESDHMRSLKAQKTAARRLTDLDLKDLNAKADKMKPQATTPKAPTVTRLVTRSAVLTKLEPAMSEEVESFDDKFNAGMDRILGDADIILFPNRE</sequence>
<dbReference type="EMBL" id="DSKI01000822">
    <property type="protein sequence ID" value="HEB45156.1"/>
    <property type="molecule type" value="Genomic_DNA"/>
</dbReference>
<dbReference type="InterPro" id="IPR015378">
    <property type="entry name" value="Transposase-like_Mu_C"/>
</dbReference>
<protein>
    <submittedName>
        <fullName evidence="3">Transposase</fullName>
    </submittedName>
</protein>
<comment type="caution">
    <text evidence="3">The sequence shown here is derived from an EMBL/GenBank/DDBJ whole genome shotgun (WGS) entry which is preliminary data.</text>
</comment>
<evidence type="ECO:0000259" key="1">
    <source>
        <dbReference type="PROSITE" id="PS50994"/>
    </source>
</evidence>
<dbReference type="InterPro" id="IPR009057">
    <property type="entry name" value="Homeodomain-like_sf"/>
</dbReference>
<dbReference type="Gene3D" id="2.30.30.130">
    <property type="entry name" value="Transposase, Mu, C-terminal"/>
    <property type="match status" value="1"/>
</dbReference>
<dbReference type="InterPro" id="IPR015126">
    <property type="entry name" value="Mu_I-gamma"/>
</dbReference>
<dbReference type="Gene3D" id="1.10.10.60">
    <property type="entry name" value="Homeodomain-like"/>
    <property type="match status" value="2"/>
</dbReference>
<dbReference type="Pfam" id="PF09039">
    <property type="entry name" value="HTH_Tnp_Mu_2"/>
    <property type="match status" value="1"/>
</dbReference>
<dbReference type="InterPro" id="IPR009061">
    <property type="entry name" value="DNA-bd_dom_put_sf"/>
</dbReference>
<dbReference type="GO" id="GO:0003677">
    <property type="term" value="F:DNA binding"/>
    <property type="evidence" value="ECO:0007669"/>
    <property type="project" value="InterPro"/>
</dbReference>
<dbReference type="AlphaFoldDB" id="A0A7C1PIF0"/>
<accession>A0A7C1PIF0</accession>
<dbReference type="InterPro" id="IPR012337">
    <property type="entry name" value="RNaseH-like_sf"/>
</dbReference>
<dbReference type="PROSITE" id="PS51702">
    <property type="entry name" value="HTH_MU"/>
    <property type="match status" value="1"/>
</dbReference>
<evidence type="ECO:0000259" key="2">
    <source>
        <dbReference type="PROSITE" id="PS51702"/>
    </source>
</evidence>
<dbReference type="InterPro" id="IPR003314">
    <property type="entry name" value="Mu-type_HTH"/>
</dbReference>
<organism evidence="3">
    <name type="scientific">Agrobacterium albertimagni</name>
    <dbReference type="NCBI Taxonomy" id="147266"/>
    <lineage>
        <taxon>Bacteria</taxon>
        <taxon>Pseudomonadati</taxon>
        <taxon>Pseudomonadota</taxon>
        <taxon>Alphaproteobacteria</taxon>
        <taxon>Hyphomicrobiales</taxon>
        <taxon>Rhizobiaceae</taxon>
        <taxon>Rhizobium/Agrobacterium group</taxon>
        <taxon>Agrobacterium</taxon>
    </lineage>
</organism>
<gene>
    <name evidence="3" type="ORF">ENP70_15985</name>
</gene>
<dbReference type="SUPFAM" id="SSF46955">
    <property type="entry name" value="Putative DNA-binding domain"/>
    <property type="match status" value="1"/>
</dbReference>
<dbReference type="InterPro" id="IPR036397">
    <property type="entry name" value="RNaseH_sf"/>
</dbReference>
<dbReference type="GO" id="GO:0004803">
    <property type="term" value="F:transposase activity"/>
    <property type="evidence" value="ECO:0007669"/>
    <property type="project" value="InterPro"/>
</dbReference>
<name>A0A7C1PIF0_9HYPH</name>
<dbReference type="Pfam" id="PF09299">
    <property type="entry name" value="Mu-transpos_C"/>
    <property type="match status" value="1"/>
</dbReference>
<feature type="domain" description="HTH Mu-type" evidence="2">
    <location>
        <begin position="3"/>
        <end position="76"/>
    </location>
</feature>
<dbReference type="InterPro" id="IPR001584">
    <property type="entry name" value="Integrase_cat-core"/>
</dbReference>
<reference evidence="3" key="1">
    <citation type="journal article" date="2020" name="mSystems">
        <title>Genome- and Community-Level Interaction Insights into Carbon Utilization and Element Cycling Functions of Hydrothermarchaeota in Hydrothermal Sediment.</title>
        <authorList>
            <person name="Zhou Z."/>
            <person name="Liu Y."/>
            <person name="Xu W."/>
            <person name="Pan J."/>
            <person name="Luo Z.H."/>
            <person name="Li M."/>
        </authorList>
    </citation>
    <scope>NUCLEOTIDE SEQUENCE [LARGE SCALE GENOMIC DNA]</scope>
    <source>
        <strain evidence="3">SpSt-243</strain>
    </source>
</reference>
<dbReference type="InterPro" id="IPR004189">
    <property type="entry name" value="Phage_Mu_transposase"/>
</dbReference>
<dbReference type="Gene3D" id="3.30.420.10">
    <property type="entry name" value="Ribonuclease H-like superfamily/Ribonuclease H"/>
    <property type="match status" value="1"/>
</dbReference>
<proteinExistence type="predicted"/>
<dbReference type="SUPFAM" id="SSF53098">
    <property type="entry name" value="Ribonuclease H-like"/>
    <property type="match status" value="1"/>
</dbReference>
<dbReference type="InterPro" id="IPR009004">
    <property type="entry name" value="Transposase_Mu_C"/>
</dbReference>